<geneLocation type="plasmid" evidence="2">
    <name>unnamed1</name>
</geneLocation>
<sequence>MATKRLFFRNNTALSAGREAGRCGRLLVIEVKGQWNNELFTAASAQLDERYAIHPDAARQGIYLVLWYGNGEKIAGLVDPTISTPAKLKASILSKMSDELQRRINVVVLDLSRPGSTRLKPKKTRAATPAGAKTKG</sequence>
<gene>
    <name evidence="2" type="ORF">FOB26_00675</name>
</gene>
<keyword evidence="2" id="KW-0614">Plasmid</keyword>
<dbReference type="EMBL" id="JABRWM010000001">
    <property type="protein sequence ID" value="NRF17674.1"/>
    <property type="molecule type" value="Genomic_DNA"/>
</dbReference>
<evidence type="ECO:0000313" key="3">
    <source>
        <dbReference type="Proteomes" id="UP001155820"/>
    </source>
</evidence>
<organism evidence="2 3">
    <name type="scientific">Agrobacterium pusense</name>
    <dbReference type="NCBI Taxonomy" id="648995"/>
    <lineage>
        <taxon>Bacteria</taxon>
        <taxon>Pseudomonadati</taxon>
        <taxon>Pseudomonadota</taxon>
        <taxon>Alphaproteobacteria</taxon>
        <taxon>Hyphomicrobiales</taxon>
        <taxon>Rhizobiaceae</taxon>
        <taxon>Rhizobium/Agrobacterium group</taxon>
        <taxon>Agrobacterium</taxon>
    </lineage>
</organism>
<evidence type="ECO:0000256" key="1">
    <source>
        <dbReference type="SAM" id="MobiDB-lite"/>
    </source>
</evidence>
<protein>
    <submittedName>
        <fullName evidence="2">Uncharacterized protein</fullName>
    </submittedName>
</protein>
<accession>A0AA44EG40</accession>
<dbReference type="AlphaFoldDB" id="A0AA44EG40"/>
<feature type="region of interest" description="Disordered" evidence="1">
    <location>
        <begin position="117"/>
        <end position="136"/>
    </location>
</feature>
<dbReference type="Proteomes" id="UP001155820">
    <property type="component" value="Unassembled WGS sequence"/>
</dbReference>
<evidence type="ECO:0000313" key="2">
    <source>
        <dbReference type="EMBL" id="NRF17674.1"/>
    </source>
</evidence>
<name>A0AA44EG40_9HYPH</name>
<reference evidence="2" key="1">
    <citation type="submission" date="2019-07" db="EMBL/GenBank/DDBJ databases">
        <title>FDA dAtabase for Regulatory Grade micrObial Sequences (FDA-ARGOS): Supporting development and validation of Infectious Disease Dx tests.</title>
        <authorList>
            <person name="Bachman M."/>
            <person name="Young C."/>
            <person name="Tallon L."/>
            <person name="Sadzewicz L."/>
            <person name="Vavikolanu K."/>
            <person name="Mehta A."/>
            <person name="Aluvathingal J."/>
            <person name="Nadendla S."/>
            <person name="Nandy P."/>
            <person name="Geyer C."/>
            <person name="Yan Y."/>
            <person name="Sichtig H."/>
        </authorList>
    </citation>
    <scope>NUCLEOTIDE SEQUENCE</scope>
    <source>
        <strain evidence="2">FDAARGOS_618</strain>
        <plasmid evidence="2">unnamed1</plasmid>
    </source>
</reference>
<keyword evidence="3" id="KW-1185">Reference proteome</keyword>
<comment type="caution">
    <text evidence="2">The sequence shown here is derived from an EMBL/GenBank/DDBJ whole genome shotgun (WGS) entry which is preliminary data.</text>
</comment>
<proteinExistence type="predicted"/>
<dbReference type="RefSeq" id="WP_172891020.1">
    <property type="nucleotide sequence ID" value="NZ_JABRWM010000001.1"/>
</dbReference>